<evidence type="ECO:0000256" key="2">
    <source>
        <dbReference type="ARBA" id="ARBA00012708"/>
    </source>
</evidence>
<dbReference type="SUPFAM" id="SSF51445">
    <property type="entry name" value="(Trans)glycosidases"/>
    <property type="match status" value="1"/>
</dbReference>
<dbReference type="InterPro" id="IPR013785">
    <property type="entry name" value="Aldolase_TIM"/>
</dbReference>
<dbReference type="PANTHER" id="PTHR31268:SF32">
    <property type="entry name" value="GALACTINOL--SUCROSE GALACTOSYLTRANSFERASE 2-RELATED"/>
    <property type="match status" value="1"/>
</dbReference>
<proteinExistence type="inferred from homology"/>
<dbReference type="Pfam" id="PF05691">
    <property type="entry name" value="Raffinose_syn"/>
    <property type="match status" value="2"/>
</dbReference>
<keyword evidence="5" id="KW-1133">Transmembrane helix</keyword>
<evidence type="ECO:0000256" key="3">
    <source>
        <dbReference type="ARBA" id="ARBA00023277"/>
    </source>
</evidence>
<evidence type="ECO:0000256" key="5">
    <source>
        <dbReference type="SAM" id="Phobius"/>
    </source>
</evidence>
<evidence type="ECO:0000256" key="1">
    <source>
        <dbReference type="ARBA" id="ARBA00007240"/>
    </source>
</evidence>
<dbReference type="EC" id="2.4.1.82" evidence="2"/>
<organism evidence="6">
    <name type="scientific">Picocystis salinarum</name>
    <dbReference type="NCBI Taxonomy" id="88271"/>
    <lineage>
        <taxon>Eukaryota</taxon>
        <taxon>Viridiplantae</taxon>
        <taxon>Chlorophyta</taxon>
        <taxon>Picocystophyceae</taxon>
        <taxon>Picocystales</taxon>
        <taxon>Picocystaceae</taxon>
        <taxon>Picocystis</taxon>
    </lineage>
</organism>
<feature type="transmembrane region" description="Helical" evidence="5">
    <location>
        <begin position="283"/>
        <end position="309"/>
    </location>
</feature>
<dbReference type="Gene3D" id="3.20.20.70">
    <property type="entry name" value="Aldolase class I"/>
    <property type="match status" value="1"/>
</dbReference>
<dbReference type="AlphaFoldDB" id="A0A7S3U8T6"/>
<sequence>MPAVEEERDMSMVIAKDSKCREEERVEDVAILFQDGNLLVGGEIVLEGVQNGIHGGKETPRFSSTRATSCSMLLDLSAEASQAQHEHSLGRLHVQRWMSNSRYKLWWMMPAWGCRGSDVPPETQMLVCELHQIGKYVVFLPMIDSGNEFRSSLLGAKEKGREQEVMLRVESNCEIIAAQEIAGVLLVSASTSPFEAISAAVRHASAYLGTFCTRDQKVVPPSVDLFGWCTWDAFYSSVDAQGIELGIASLEKGNCPAKCLIIDDGWQSTAADRMPRSFTRKNYLLHLYLAVVNLFWTLWAFAIAGWYLIFVHFSRKGSISMRIWEYMVNNFIGNWIKMEMDKRCDFTKRLTSPLANQKFRSCDAAGNSGLADLVATVKGKYDVKYVYCWHAMTGYWGGVCPNSKDMASFGAQLKKTKHYPGVEEVEPFTNWDAFKLAGVGVIPPDRISDFYMCLHDGLKKAGVDGVKVDVQALVGALGYGLGGGPQLTYAYHKALEKSVARHFPGNHLINCMCHSNENLFRYAETNVVRASDDFYPKDRASHTVHIVNVVYNSFFLGEIAVPDWDMFHSQHEAGCLHAAARAIGGCSVYVSDKPGQHDFDLLSKLVLPDGRILRAKLPGRPTRDCLFHDVQRDGKTALKVWNLNAVTGVVGAFNVQGVFYNRFIRKHVFQWRRAENVTAHISPTDIEQLESPTGRFACYQFNGGFCGLLGADSKVRIELGPKDWELVHFSPVWQVNAAIVSPIGLVNMLNSGGSICKVEEKSGCFSIVLQGSGRFLCYCDSIPSSCILTQYGAQDSTYSIHLKHKVLDGDLLELFVPAIDGSLTHQLHLHF</sequence>
<evidence type="ECO:0000256" key="4">
    <source>
        <dbReference type="ARBA" id="ARBA00049426"/>
    </source>
</evidence>
<dbReference type="InterPro" id="IPR008811">
    <property type="entry name" value="Glycosyl_hydrolases_36"/>
</dbReference>
<gene>
    <name evidence="6" type="ORF">PSAL00342_LOCUS52</name>
</gene>
<comment type="similarity">
    <text evidence="1">Belongs to the glycosyl hydrolases 36 family.</text>
</comment>
<dbReference type="EMBL" id="HBIS01000073">
    <property type="protein sequence ID" value="CAE0606236.1"/>
    <property type="molecule type" value="Transcribed_RNA"/>
</dbReference>
<accession>A0A7S3U8T6</accession>
<protein>
    <recommendedName>
        <fullName evidence="2">galactinol--sucrose galactosyltransferase</fullName>
        <ecNumber evidence="2">2.4.1.82</ecNumber>
    </recommendedName>
</protein>
<comment type="catalytic activity">
    <reaction evidence="4">
        <text>alpha-D-galactosyl-(1-&gt;3)-1D-myo-inositol + sucrose = raffinose + myo-inositol</text>
        <dbReference type="Rhea" id="RHEA:20161"/>
        <dbReference type="ChEBI" id="CHEBI:16634"/>
        <dbReference type="ChEBI" id="CHEBI:17268"/>
        <dbReference type="ChEBI" id="CHEBI:17505"/>
        <dbReference type="ChEBI" id="CHEBI:17992"/>
        <dbReference type="EC" id="2.4.1.82"/>
    </reaction>
</comment>
<reference evidence="6" key="1">
    <citation type="submission" date="2021-01" db="EMBL/GenBank/DDBJ databases">
        <authorList>
            <person name="Corre E."/>
            <person name="Pelletier E."/>
            <person name="Niang G."/>
            <person name="Scheremetjew M."/>
            <person name="Finn R."/>
            <person name="Kale V."/>
            <person name="Holt S."/>
            <person name="Cochrane G."/>
            <person name="Meng A."/>
            <person name="Brown T."/>
            <person name="Cohen L."/>
        </authorList>
    </citation>
    <scope>NUCLEOTIDE SEQUENCE</scope>
    <source>
        <strain evidence="6">CCMP1897</strain>
    </source>
</reference>
<dbReference type="InterPro" id="IPR017853">
    <property type="entry name" value="GH"/>
</dbReference>
<name>A0A7S3U8T6_9CHLO</name>
<dbReference type="GO" id="GO:0047274">
    <property type="term" value="F:galactinol-sucrose galactosyltransferase activity"/>
    <property type="evidence" value="ECO:0007669"/>
    <property type="project" value="UniProtKB-EC"/>
</dbReference>
<keyword evidence="5" id="KW-0812">Transmembrane</keyword>
<dbReference type="PANTHER" id="PTHR31268">
    <property type="match status" value="1"/>
</dbReference>
<keyword evidence="3" id="KW-0119">Carbohydrate metabolism</keyword>
<evidence type="ECO:0000313" key="6">
    <source>
        <dbReference type="EMBL" id="CAE0606236.1"/>
    </source>
</evidence>
<keyword evidence="5" id="KW-0472">Membrane</keyword>